<dbReference type="InterPro" id="IPR002902">
    <property type="entry name" value="GNK2"/>
</dbReference>
<keyword evidence="1" id="KW-0732">Signal</keyword>
<dbReference type="PROSITE" id="PS51473">
    <property type="entry name" value="GNK2"/>
    <property type="match status" value="1"/>
</dbReference>
<comment type="caution">
    <text evidence="4">The sequence shown here is derived from an EMBL/GenBank/DDBJ whole genome shotgun (WGS) entry which is preliminary data.</text>
</comment>
<dbReference type="PANTHER" id="PTHR32099:SF9">
    <property type="entry name" value="OS07G0538300 PROTEIN"/>
    <property type="match status" value="1"/>
</dbReference>
<evidence type="ECO:0000259" key="3">
    <source>
        <dbReference type="PROSITE" id="PS51473"/>
    </source>
</evidence>
<dbReference type="CDD" id="cd23509">
    <property type="entry name" value="Gnk2-like"/>
    <property type="match status" value="1"/>
</dbReference>
<dbReference type="InterPro" id="IPR038408">
    <property type="entry name" value="GNK2_sf"/>
</dbReference>
<feature type="non-terminal residue" evidence="4">
    <location>
        <position position="145"/>
    </location>
</feature>
<evidence type="ECO:0000256" key="1">
    <source>
        <dbReference type="ARBA" id="ARBA00022729"/>
    </source>
</evidence>
<evidence type="ECO:0000313" key="5">
    <source>
        <dbReference type="Proteomes" id="UP000095767"/>
    </source>
</evidence>
<evidence type="ECO:0000313" key="4">
    <source>
        <dbReference type="EMBL" id="OEL29470.1"/>
    </source>
</evidence>
<dbReference type="Pfam" id="PF01657">
    <property type="entry name" value="Stress-antifung"/>
    <property type="match status" value="1"/>
</dbReference>
<evidence type="ECO:0000256" key="2">
    <source>
        <dbReference type="ARBA" id="ARBA00022737"/>
    </source>
</evidence>
<sequence length="145" mass="16214">MAFGASPYVECVGNGVYAANSTYEANRRRLAGLLLAETAAAKASYFMDRAVGYWPNRAQAIFYCRHRRYVDGTGPGDPSSSCAACIRGAFLEVERECPYHRVASFYSRNCTLEFTEFRIFGSHSSIFSEFYHSTVLTHASNLQFT</sequence>
<name>A0A1E5VWI0_9POAL</name>
<dbReference type="PANTHER" id="PTHR32099">
    <property type="entry name" value="CYSTEINE-RICH REPEAT SECRETORY PROTEIN"/>
    <property type="match status" value="1"/>
</dbReference>
<proteinExistence type="predicted"/>
<organism evidence="4 5">
    <name type="scientific">Dichanthelium oligosanthes</name>
    <dbReference type="NCBI Taxonomy" id="888268"/>
    <lineage>
        <taxon>Eukaryota</taxon>
        <taxon>Viridiplantae</taxon>
        <taxon>Streptophyta</taxon>
        <taxon>Embryophyta</taxon>
        <taxon>Tracheophyta</taxon>
        <taxon>Spermatophyta</taxon>
        <taxon>Magnoliopsida</taxon>
        <taxon>Liliopsida</taxon>
        <taxon>Poales</taxon>
        <taxon>Poaceae</taxon>
        <taxon>PACMAD clade</taxon>
        <taxon>Panicoideae</taxon>
        <taxon>Panicodae</taxon>
        <taxon>Paniceae</taxon>
        <taxon>Dichantheliinae</taxon>
        <taxon>Dichanthelium</taxon>
    </lineage>
</organism>
<dbReference type="EMBL" id="LWDX02027550">
    <property type="protein sequence ID" value="OEL29470.1"/>
    <property type="molecule type" value="Genomic_DNA"/>
</dbReference>
<dbReference type="AlphaFoldDB" id="A0A1E5VWI0"/>
<keyword evidence="5" id="KW-1185">Reference proteome</keyword>
<accession>A0A1E5VWI0</accession>
<dbReference type="OrthoDB" id="686654at2759"/>
<keyword evidence="2" id="KW-0677">Repeat</keyword>
<feature type="domain" description="Gnk2-homologous" evidence="3">
    <location>
        <begin position="5"/>
        <end position="119"/>
    </location>
</feature>
<protein>
    <recommendedName>
        <fullName evidence="3">Gnk2-homologous domain-containing protein</fullName>
    </recommendedName>
</protein>
<gene>
    <name evidence="4" type="ORF">BAE44_0009507</name>
</gene>
<dbReference type="STRING" id="888268.A0A1E5VWI0"/>
<dbReference type="Gene3D" id="3.30.430.20">
    <property type="entry name" value="Gnk2 domain, C-X8-C-X2-C motif"/>
    <property type="match status" value="1"/>
</dbReference>
<reference evidence="4 5" key="1">
    <citation type="submission" date="2016-09" db="EMBL/GenBank/DDBJ databases">
        <title>The draft genome of Dichanthelium oligosanthes: A C3 panicoid grass species.</title>
        <authorList>
            <person name="Studer A.J."/>
            <person name="Schnable J.C."/>
            <person name="Brutnell T.P."/>
        </authorList>
    </citation>
    <scope>NUCLEOTIDE SEQUENCE [LARGE SCALE GENOMIC DNA]</scope>
    <source>
        <strain evidence="5">cv. Kellogg 1175</strain>
        <tissue evidence="4">Leaf</tissue>
    </source>
</reference>
<dbReference type="Proteomes" id="UP000095767">
    <property type="component" value="Unassembled WGS sequence"/>
</dbReference>